<dbReference type="InterPro" id="IPR009737">
    <property type="entry name" value="Aim32/Apd1-like"/>
</dbReference>
<evidence type="ECO:0000313" key="1">
    <source>
        <dbReference type="EMBL" id="TNL97647.1"/>
    </source>
</evidence>
<organism evidence="1 2">
    <name type="scientific">Corynebacterium tapiri</name>
    <dbReference type="NCBI Taxonomy" id="1448266"/>
    <lineage>
        <taxon>Bacteria</taxon>
        <taxon>Bacillati</taxon>
        <taxon>Actinomycetota</taxon>
        <taxon>Actinomycetes</taxon>
        <taxon>Mycobacteriales</taxon>
        <taxon>Corynebacteriaceae</taxon>
        <taxon>Corynebacterium</taxon>
    </lineage>
</organism>
<dbReference type="Pfam" id="PF06999">
    <property type="entry name" value="Suc_Fer-like"/>
    <property type="match status" value="1"/>
</dbReference>
<dbReference type="Proteomes" id="UP000312032">
    <property type="component" value="Unassembled WGS sequence"/>
</dbReference>
<reference evidence="1 2" key="1">
    <citation type="submission" date="2019-06" db="EMBL/GenBank/DDBJ databases">
        <authorList>
            <person name="Li J."/>
        </authorList>
    </citation>
    <scope>NUCLEOTIDE SEQUENCE [LARGE SCALE GENOMIC DNA]</scope>
    <source>
        <strain evidence="1 2">LMG 28165</strain>
    </source>
</reference>
<dbReference type="AlphaFoldDB" id="A0A5C4U3N4"/>
<keyword evidence="2" id="KW-1185">Reference proteome</keyword>
<gene>
    <name evidence="1" type="ORF">FHE74_06060</name>
</gene>
<dbReference type="CDD" id="cd03062">
    <property type="entry name" value="TRX_Fd_Sucrase"/>
    <property type="match status" value="1"/>
</dbReference>
<evidence type="ECO:0000313" key="2">
    <source>
        <dbReference type="Proteomes" id="UP000312032"/>
    </source>
</evidence>
<accession>A0A5C4U3N4</accession>
<protein>
    <submittedName>
        <fullName evidence="1">Sucrase ferredoxin</fullName>
    </submittedName>
</protein>
<comment type="caution">
    <text evidence="1">The sequence shown here is derived from an EMBL/GenBank/DDBJ whole genome shotgun (WGS) entry which is preliminary data.</text>
</comment>
<dbReference type="RefSeq" id="WP_139465610.1">
    <property type="nucleotide sequence ID" value="NZ_VDHJ01000007.1"/>
</dbReference>
<dbReference type="InterPro" id="IPR010350">
    <property type="entry name" value="Aim32/Apd1-like_bac"/>
</dbReference>
<sequence>MTSTDSAQSAQASRCSDFAIEPLPGTAKTERVYVVFEHPNGWSHDVLDGDTFGSDLTAKIAAHLDGKAGLQLIRQPGREGRQVRRSHCFIVWAELAITELVWMNGPEEILNLDLSGPGKNDAEIVEHPLVLVCTHGKRDVCCAIKGRPLASSLHQAFCAHGGTDSVWETSHTKGHRFAPSVLLMPWGYSFGRLNYLAATDLVRRANKGEMFLASNRGRGIYDQHGQVTEIAVATQLAKVGETVYYGDLSVHGSVVEHRDGRRFVVETRSREVDGVLASCGKAPGVQTVVEATSVSEL</sequence>
<dbReference type="EMBL" id="VDHJ01000007">
    <property type="protein sequence ID" value="TNL97647.1"/>
    <property type="molecule type" value="Genomic_DNA"/>
</dbReference>
<dbReference type="SUPFAM" id="SSF52833">
    <property type="entry name" value="Thioredoxin-like"/>
    <property type="match status" value="1"/>
</dbReference>
<proteinExistence type="predicted"/>
<dbReference type="InterPro" id="IPR036249">
    <property type="entry name" value="Thioredoxin-like_sf"/>
</dbReference>
<dbReference type="PIRSF" id="PIRSF035042">
    <property type="entry name" value="UCP035042_thirdx"/>
    <property type="match status" value="1"/>
</dbReference>
<name>A0A5C4U3N4_9CORY</name>
<dbReference type="OrthoDB" id="3399139at2"/>